<dbReference type="FunFam" id="1.10.510.10:FF:000021">
    <property type="entry name" value="Serine/threonine protein kinase"/>
    <property type="match status" value="1"/>
</dbReference>
<evidence type="ECO:0000313" key="11">
    <source>
        <dbReference type="Proteomes" id="UP000268469"/>
    </source>
</evidence>
<evidence type="ECO:0000259" key="9">
    <source>
        <dbReference type="PROSITE" id="PS50011"/>
    </source>
</evidence>
<feature type="transmembrane region" description="Helical" evidence="8">
    <location>
        <begin position="282"/>
        <end position="302"/>
    </location>
</feature>
<dbReference type="PROSITE" id="PS50011">
    <property type="entry name" value="PROTEIN_KINASE_DOM"/>
    <property type="match status" value="1"/>
</dbReference>
<keyword evidence="8" id="KW-0472">Membrane</keyword>
<keyword evidence="8" id="KW-1133">Transmembrane helix</keyword>
<dbReference type="InterPro" id="IPR008271">
    <property type="entry name" value="Ser/Thr_kinase_AS"/>
</dbReference>
<keyword evidence="8" id="KW-0812">Transmembrane</keyword>
<feature type="region of interest" description="Disordered" evidence="7">
    <location>
        <begin position="322"/>
        <end position="345"/>
    </location>
</feature>
<keyword evidence="6" id="KW-0067">ATP-binding</keyword>
<dbReference type="SUPFAM" id="SSF56112">
    <property type="entry name" value="Protein kinase-like (PK-like)"/>
    <property type="match status" value="1"/>
</dbReference>
<evidence type="ECO:0000256" key="3">
    <source>
        <dbReference type="ARBA" id="ARBA00022679"/>
    </source>
</evidence>
<evidence type="ECO:0000256" key="2">
    <source>
        <dbReference type="ARBA" id="ARBA00022527"/>
    </source>
</evidence>
<keyword evidence="4" id="KW-0547">Nucleotide-binding</keyword>
<organism evidence="10 11">
    <name type="scientific">candidate division WOR-3 bacterium</name>
    <dbReference type="NCBI Taxonomy" id="2052148"/>
    <lineage>
        <taxon>Bacteria</taxon>
        <taxon>Bacteria division WOR-3</taxon>
    </lineage>
</organism>
<evidence type="ECO:0000256" key="8">
    <source>
        <dbReference type="SAM" id="Phobius"/>
    </source>
</evidence>
<dbReference type="InterPro" id="IPR000719">
    <property type="entry name" value="Prot_kinase_dom"/>
</dbReference>
<evidence type="ECO:0000256" key="4">
    <source>
        <dbReference type="ARBA" id="ARBA00022741"/>
    </source>
</evidence>
<evidence type="ECO:0000256" key="7">
    <source>
        <dbReference type="SAM" id="MobiDB-lite"/>
    </source>
</evidence>
<dbReference type="EMBL" id="QNBE01000038">
    <property type="protein sequence ID" value="RKX70486.1"/>
    <property type="molecule type" value="Genomic_DNA"/>
</dbReference>
<dbReference type="EC" id="2.7.11.1" evidence="1"/>
<dbReference type="PANTHER" id="PTHR24345:SF91">
    <property type="entry name" value="SERINE_THREONINE-PROTEIN KINASE PLK4"/>
    <property type="match status" value="1"/>
</dbReference>
<dbReference type="Proteomes" id="UP000268469">
    <property type="component" value="Unassembled WGS sequence"/>
</dbReference>
<evidence type="ECO:0000313" key="10">
    <source>
        <dbReference type="EMBL" id="RKX70486.1"/>
    </source>
</evidence>
<comment type="caution">
    <text evidence="10">The sequence shown here is derived from an EMBL/GenBank/DDBJ whole genome shotgun (WGS) entry which is preliminary data.</text>
</comment>
<evidence type="ECO:0000256" key="1">
    <source>
        <dbReference type="ARBA" id="ARBA00012513"/>
    </source>
</evidence>
<reference evidence="10 11" key="1">
    <citation type="submission" date="2018-06" db="EMBL/GenBank/DDBJ databases">
        <title>Extensive metabolic versatility and redundancy in microbially diverse, dynamic hydrothermal sediments.</title>
        <authorList>
            <person name="Dombrowski N."/>
            <person name="Teske A."/>
            <person name="Baker B.J."/>
        </authorList>
    </citation>
    <scope>NUCLEOTIDE SEQUENCE [LARGE SCALE GENOMIC DNA]</scope>
    <source>
        <strain evidence="10">B36_G15</strain>
    </source>
</reference>
<dbReference type="Gene3D" id="3.30.200.20">
    <property type="entry name" value="Phosphorylase Kinase, domain 1"/>
    <property type="match status" value="1"/>
</dbReference>
<dbReference type="GO" id="GO:0004674">
    <property type="term" value="F:protein serine/threonine kinase activity"/>
    <property type="evidence" value="ECO:0007669"/>
    <property type="project" value="UniProtKB-KW"/>
</dbReference>
<dbReference type="SMART" id="SM00220">
    <property type="entry name" value="S_TKc"/>
    <property type="match status" value="1"/>
</dbReference>
<keyword evidence="5" id="KW-0418">Kinase</keyword>
<dbReference type="CDD" id="cd14014">
    <property type="entry name" value="STKc_PknB_like"/>
    <property type="match status" value="1"/>
</dbReference>
<proteinExistence type="predicted"/>
<evidence type="ECO:0000256" key="5">
    <source>
        <dbReference type="ARBA" id="ARBA00022777"/>
    </source>
</evidence>
<evidence type="ECO:0000256" key="6">
    <source>
        <dbReference type="ARBA" id="ARBA00022840"/>
    </source>
</evidence>
<protein>
    <recommendedName>
        <fullName evidence="1">non-specific serine/threonine protein kinase</fullName>
        <ecNumber evidence="1">2.7.11.1</ecNumber>
    </recommendedName>
</protein>
<sequence>MKRIGRYEIIDLIYEGMLAKSYKAYDPLLNRKVFLKIMHPNLSSDNSWIRRFEREARIQAKLKHPNIVTIYELGKDKNFFIASEYVEGCTLKDLIVKNGRVEMRELSNILIQVINALEYLHEKGIVHRDIKPQNILISKTNDVKLADFGLAFSPKEDSITQQGFTLGTPEYMSPEQAIGKKVDFRSDIFSLGVTIYESLSGKNPFRGESYADSINKIINFRQINLSRSIPDLPASVADIVDKMLIKDKERRLSSLNKVKSVFIEFAESRFLRTKVKRKSKRAALIYAILILPLIMLFFALNYEFHKDREISRVTEVINTEDSTLGAEDPRMSPSPRNRGSKRSHLPAPKECVDIWFEVSPWANIYIDGESVATTPFVGELRLNKGKHTIVLRNPYYPSIVDSVNLTRPCTLVYDFEKRYAFIDLEVNPWGIIYLDGILVDTTPLSRPIPITLGHHKIEIVHNVLGKIVKDVVIDSARVYHFSFDYMIDSPE</sequence>
<dbReference type="Pfam" id="PF00069">
    <property type="entry name" value="Pkinase"/>
    <property type="match status" value="1"/>
</dbReference>
<keyword evidence="2" id="KW-0723">Serine/threonine-protein kinase</keyword>
<accession>A0A660SK52</accession>
<gene>
    <name evidence="10" type="ORF">DRP53_04885</name>
</gene>
<dbReference type="GO" id="GO:0005524">
    <property type="term" value="F:ATP binding"/>
    <property type="evidence" value="ECO:0007669"/>
    <property type="project" value="UniProtKB-KW"/>
</dbReference>
<feature type="domain" description="Protein kinase" evidence="9">
    <location>
        <begin position="7"/>
        <end position="263"/>
    </location>
</feature>
<dbReference type="PANTHER" id="PTHR24345">
    <property type="entry name" value="SERINE/THREONINE-PROTEIN KINASE PLK"/>
    <property type="match status" value="1"/>
</dbReference>
<name>A0A660SK52_UNCW3</name>
<dbReference type="Gene3D" id="1.10.510.10">
    <property type="entry name" value="Transferase(Phosphotransferase) domain 1"/>
    <property type="match status" value="1"/>
</dbReference>
<dbReference type="AlphaFoldDB" id="A0A660SK52"/>
<dbReference type="PROSITE" id="PS00108">
    <property type="entry name" value="PROTEIN_KINASE_ST"/>
    <property type="match status" value="1"/>
</dbReference>
<keyword evidence="3" id="KW-0808">Transferase</keyword>
<dbReference type="InterPro" id="IPR011009">
    <property type="entry name" value="Kinase-like_dom_sf"/>
</dbReference>